<proteinExistence type="predicted"/>
<dbReference type="SUPFAM" id="SSF52777">
    <property type="entry name" value="CoA-dependent acyltransferases"/>
    <property type="match status" value="1"/>
</dbReference>
<gene>
    <name evidence="1" type="ORF">FHR34_007905</name>
</gene>
<dbReference type="Proteomes" id="UP000540506">
    <property type="component" value="Unassembled WGS sequence"/>
</dbReference>
<reference evidence="1 2" key="1">
    <citation type="submission" date="2020-08" db="EMBL/GenBank/DDBJ databases">
        <title>Sequencing the genomes of 1000 actinobacteria strains.</title>
        <authorList>
            <person name="Klenk H.-P."/>
        </authorList>
    </citation>
    <scope>NUCLEOTIDE SEQUENCE [LARGE SCALE GENOMIC DNA]</scope>
    <source>
        <strain evidence="1 2">DSM 41654</strain>
    </source>
</reference>
<dbReference type="AlphaFoldDB" id="A0A7W7RBU2"/>
<comment type="caution">
    <text evidence="1">The sequence shown here is derived from an EMBL/GenBank/DDBJ whole genome shotgun (WGS) entry which is preliminary data.</text>
</comment>
<evidence type="ECO:0000313" key="1">
    <source>
        <dbReference type="EMBL" id="MBB4928808.1"/>
    </source>
</evidence>
<keyword evidence="2" id="KW-1185">Reference proteome</keyword>
<name>A0A7W7RBU2_KITKI</name>
<dbReference type="EMBL" id="JACHJV010000003">
    <property type="protein sequence ID" value="MBB4928808.1"/>
    <property type="molecule type" value="Genomic_DNA"/>
</dbReference>
<protein>
    <submittedName>
        <fullName evidence="1">Uncharacterized protein</fullName>
    </submittedName>
</protein>
<dbReference type="RefSeq" id="WP_184946427.1">
    <property type="nucleotide sequence ID" value="NZ_JACHJV010000003.1"/>
</dbReference>
<evidence type="ECO:0000313" key="2">
    <source>
        <dbReference type="Proteomes" id="UP000540506"/>
    </source>
</evidence>
<accession>A0A7W7RBU2</accession>
<sequence>MLARDLSPTAKPPLRQVLRSTATLLRRMRRHRLWRSPAHPPTHRRHTVWTQAPTAWPRAAARAGGASTNDVFLTALAAAIAEWAGTSWPGAADVAIPVMVPVSLRTPEEVGVPGNRLFLTRIDLPGGTMPAGERLERTRVVTADLKSADHKAVLRLALTDVEPARTEPTTASDTTSLLRALVTSLVQRSTTAAVRRK</sequence>
<organism evidence="1 2">
    <name type="scientific">Kitasatospora kifunensis</name>
    <name type="common">Streptomyces kifunensis</name>
    <dbReference type="NCBI Taxonomy" id="58351"/>
    <lineage>
        <taxon>Bacteria</taxon>
        <taxon>Bacillati</taxon>
        <taxon>Actinomycetota</taxon>
        <taxon>Actinomycetes</taxon>
        <taxon>Kitasatosporales</taxon>
        <taxon>Streptomycetaceae</taxon>
        <taxon>Kitasatospora</taxon>
    </lineage>
</organism>